<dbReference type="KEGG" id="jcu:105635318"/>
<feature type="compositionally biased region" description="Basic residues" evidence="1">
    <location>
        <begin position="17"/>
        <end position="27"/>
    </location>
</feature>
<dbReference type="Proteomes" id="UP000027138">
    <property type="component" value="Unassembled WGS sequence"/>
</dbReference>
<protein>
    <submittedName>
        <fullName evidence="2">Uncharacterized protein</fullName>
    </submittedName>
</protein>
<gene>
    <name evidence="2" type="ORF">JCGZ_08192</name>
</gene>
<feature type="region of interest" description="Disordered" evidence="1">
    <location>
        <begin position="81"/>
        <end position="144"/>
    </location>
</feature>
<dbReference type="PANTHER" id="PTHR33670">
    <property type="entry name" value="SPLICING FACTOR, PROLINE- AND GLUTAMINE-RICH-LIKE"/>
    <property type="match status" value="1"/>
</dbReference>
<dbReference type="PANTHER" id="PTHR33670:SF14">
    <property type="entry name" value="T20H2.15 PROTEIN"/>
    <property type="match status" value="1"/>
</dbReference>
<evidence type="ECO:0000313" key="2">
    <source>
        <dbReference type="EMBL" id="KDP36901.1"/>
    </source>
</evidence>
<name>A0A067KKX6_JATCU</name>
<organism evidence="2 3">
    <name type="scientific">Jatropha curcas</name>
    <name type="common">Barbados nut</name>
    <dbReference type="NCBI Taxonomy" id="180498"/>
    <lineage>
        <taxon>Eukaryota</taxon>
        <taxon>Viridiplantae</taxon>
        <taxon>Streptophyta</taxon>
        <taxon>Embryophyta</taxon>
        <taxon>Tracheophyta</taxon>
        <taxon>Spermatophyta</taxon>
        <taxon>Magnoliopsida</taxon>
        <taxon>eudicotyledons</taxon>
        <taxon>Gunneridae</taxon>
        <taxon>Pentapetalae</taxon>
        <taxon>rosids</taxon>
        <taxon>fabids</taxon>
        <taxon>Malpighiales</taxon>
        <taxon>Euphorbiaceae</taxon>
        <taxon>Crotonoideae</taxon>
        <taxon>Jatropheae</taxon>
        <taxon>Jatropha</taxon>
    </lineage>
</organism>
<evidence type="ECO:0000313" key="3">
    <source>
        <dbReference type="Proteomes" id="UP000027138"/>
    </source>
</evidence>
<evidence type="ECO:0000256" key="1">
    <source>
        <dbReference type="SAM" id="MobiDB-lite"/>
    </source>
</evidence>
<feature type="compositionally biased region" description="Polar residues" evidence="1">
    <location>
        <begin position="28"/>
        <end position="43"/>
    </location>
</feature>
<feature type="compositionally biased region" description="Basic and acidic residues" evidence="1">
    <location>
        <begin position="129"/>
        <end position="144"/>
    </location>
</feature>
<keyword evidence="3" id="KW-1185">Reference proteome</keyword>
<sequence>MEAIFVPSSADQSISHKQMKNQSKRNTRSFVSRSTENLAPTNNNNIHGSGLLFAPPPSLSFSCPPSFSILYPQQIQRQTQPPLLPLPISRPYNSLPSRTRDISCPPISRKTNRTRDQSLTPKKSKQPITKREEPSQDSKVTRDKLSAKSFVTVSTAPLGPDPKDLPKDISKVISSSPSYFSVAGNTIGIKDLESFSSTVFTLSPPPSSLPLPKFSMRPKLSCTAEAAGVDDGATDNLRRLLRLR</sequence>
<dbReference type="OrthoDB" id="1939477at2759"/>
<accession>A0A067KKX6</accession>
<feature type="region of interest" description="Disordered" evidence="1">
    <location>
        <begin position="1"/>
        <end position="43"/>
    </location>
</feature>
<reference evidence="2 3" key="1">
    <citation type="journal article" date="2014" name="PLoS ONE">
        <title>Global Analysis of Gene Expression Profiles in Physic Nut (Jatropha curcas L.) Seedlings Exposed to Salt Stress.</title>
        <authorList>
            <person name="Zhang L."/>
            <person name="Zhang C."/>
            <person name="Wu P."/>
            <person name="Chen Y."/>
            <person name="Li M."/>
            <person name="Jiang H."/>
            <person name="Wu G."/>
        </authorList>
    </citation>
    <scope>NUCLEOTIDE SEQUENCE [LARGE SCALE GENOMIC DNA]</scope>
    <source>
        <strain evidence="3">cv. GZQX0401</strain>
        <tissue evidence="2">Young leaves</tissue>
    </source>
</reference>
<dbReference type="EMBL" id="KK914420">
    <property type="protein sequence ID" value="KDP36901.1"/>
    <property type="molecule type" value="Genomic_DNA"/>
</dbReference>
<dbReference type="AlphaFoldDB" id="A0A067KKX6"/>
<proteinExistence type="predicted"/>